<reference evidence="4" key="1">
    <citation type="submission" date="2018-11" db="EMBL/GenBank/DDBJ databases">
        <authorList>
            <consortium name="Pathogen Informatics"/>
        </authorList>
    </citation>
    <scope>NUCLEOTIDE SEQUENCE</scope>
</reference>
<dbReference type="AlphaFoldDB" id="A0A3S5CQD7"/>
<sequence length="180" mass="19929">MGRACVDHYAFMRRHCVFSNDELLCTLADVATGRVTVEQAMSVSATSPRRLNESTAGLDTSCIATVHQQLEVVLKEERNLRKQVAQAGIVRSKRMFFDSLQDDERACELCQTTLFLSGIICSCVHMSQRSDEAVSNLEQSCHADQAEITSLGANFPIGIKHKLDKWASYPNERVSGMAGE</sequence>
<feature type="domain" description="Lysine-specific demethylase 5 C-terminal helical" evidence="3">
    <location>
        <begin position="1"/>
        <end position="31"/>
    </location>
</feature>
<gene>
    <name evidence="4" type="ORF">PXEA_LOCUS21314</name>
</gene>
<dbReference type="GO" id="GO:0034647">
    <property type="term" value="F:histone H3K4me/H3K4me2/H3K4me3 demethylase activity"/>
    <property type="evidence" value="ECO:0007669"/>
    <property type="project" value="TreeGrafter"/>
</dbReference>
<evidence type="ECO:0000313" key="5">
    <source>
        <dbReference type="Proteomes" id="UP000784294"/>
    </source>
</evidence>
<evidence type="ECO:0000256" key="1">
    <source>
        <dbReference type="ARBA" id="ARBA00022723"/>
    </source>
</evidence>
<keyword evidence="5" id="KW-1185">Reference proteome</keyword>
<name>A0A3S5CQD7_9PLAT</name>
<protein>
    <recommendedName>
        <fullName evidence="3">Lysine-specific demethylase 5 C-terminal helical domain-containing protein</fullName>
    </recommendedName>
</protein>
<comment type="caution">
    <text evidence="4">The sequence shown here is derived from an EMBL/GenBank/DDBJ whole genome shotgun (WGS) entry which is preliminary data.</text>
</comment>
<keyword evidence="1" id="KW-0479">Metal-binding</keyword>
<dbReference type="Pfam" id="PF21323">
    <property type="entry name" value="KDM5_C-hel"/>
    <property type="match status" value="1"/>
</dbReference>
<dbReference type="GO" id="GO:0046872">
    <property type="term" value="F:metal ion binding"/>
    <property type="evidence" value="ECO:0007669"/>
    <property type="project" value="UniProtKB-KW"/>
</dbReference>
<dbReference type="OrthoDB" id="1678912at2759"/>
<dbReference type="PANTHER" id="PTHR10694:SF33">
    <property type="entry name" value="LYSINE-SPECIFIC DEMETHYLASE 5"/>
    <property type="match status" value="1"/>
</dbReference>
<keyword evidence="2" id="KW-0408">Iron</keyword>
<dbReference type="InterPro" id="IPR048615">
    <property type="entry name" value="KDM5_C-hel"/>
</dbReference>
<dbReference type="GO" id="GO:0000785">
    <property type="term" value="C:chromatin"/>
    <property type="evidence" value="ECO:0007669"/>
    <property type="project" value="TreeGrafter"/>
</dbReference>
<dbReference type="GO" id="GO:0005634">
    <property type="term" value="C:nucleus"/>
    <property type="evidence" value="ECO:0007669"/>
    <property type="project" value="TreeGrafter"/>
</dbReference>
<accession>A0A3S5CQD7</accession>
<evidence type="ECO:0000259" key="3">
    <source>
        <dbReference type="Pfam" id="PF21323"/>
    </source>
</evidence>
<proteinExistence type="predicted"/>
<evidence type="ECO:0000313" key="4">
    <source>
        <dbReference type="EMBL" id="VEL27874.1"/>
    </source>
</evidence>
<dbReference type="EMBL" id="CAAALY010090542">
    <property type="protein sequence ID" value="VEL27874.1"/>
    <property type="molecule type" value="Genomic_DNA"/>
</dbReference>
<dbReference type="PANTHER" id="PTHR10694">
    <property type="entry name" value="LYSINE-SPECIFIC DEMETHYLASE"/>
    <property type="match status" value="1"/>
</dbReference>
<evidence type="ECO:0000256" key="2">
    <source>
        <dbReference type="ARBA" id="ARBA00023004"/>
    </source>
</evidence>
<organism evidence="4 5">
    <name type="scientific">Protopolystoma xenopodis</name>
    <dbReference type="NCBI Taxonomy" id="117903"/>
    <lineage>
        <taxon>Eukaryota</taxon>
        <taxon>Metazoa</taxon>
        <taxon>Spiralia</taxon>
        <taxon>Lophotrochozoa</taxon>
        <taxon>Platyhelminthes</taxon>
        <taxon>Monogenea</taxon>
        <taxon>Polyopisthocotylea</taxon>
        <taxon>Polystomatidea</taxon>
        <taxon>Polystomatidae</taxon>
        <taxon>Protopolystoma</taxon>
    </lineage>
</organism>
<dbReference type="GO" id="GO:0006355">
    <property type="term" value="P:regulation of DNA-templated transcription"/>
    <property type="evidence" value="ECO:0007669"/>
    <property type="project" value="TreeGrafter"/>
</dbReference>
<dbReference type="Proteomes" id="UP000784294">
    <property type="component" value="Unassembled WGS sequence"/>
</dbReference>